<comment type="similarity">
    <text evidence="2">Belongs to the PdxA family. PdxA2 subfamily.</text>
</comment>
<proteinExistence type="inferred from homology"/>
<keyword evidence="4" id="KW-0560">Oxidoreductase</keyword>
<dbReference type="RefSeq" id="WP_088592691.1">
    <property type="nucleotide sequence ID" value="NZ_CP022046.2"/>
</dbReference>
<comment type="cofactor">
    <cofactor evidence="1">
        <name>a divalent metal cation</name>
        <dbReference type="ChEBI" id="CHEBI:60240"/>
    </cofactor>
</comment>
<dbReference type="GO" id="GO:0051287">
    <property type="term" value="F:NAD binding"/>
    <property type="evidence" value="ECO:0007669"/>
    <property type="project" value="InterPro"/>
</dbReference>
<evidence type="ECO:0000313" key="6">
    <source>
        <dbReference type="EMBL" id="ASE35515.1"/>
    </source>
</evidence>
<evidence type="ECO:0000256" key="1">
    <source>
        <dbReference type="ARBA" id="ARBA00001968"/>
    </source>
</evidence>
<dbReference type="GO" id="GO:0016491">
    <property type="term" value="F:oxidoreductase activity"/>
    <property type="evidence" value="ECO:0007669"/>
    <property type="project" value="UniProtKB-KW"/>
</dbReference>
<evidence type="ECO:0000256" key="2">
    <source>
        <dbReference type="ARBA" id="ARBA00009464"/>
    </source>
</evidence>
<dbReference type="Gene3D" id="3.40.718.10">
    <property type="entry name" value="Isopropylmalate Dehydrogenase"/>
    <property type="match status" value="1"/>
</dbReference>
<reference evidence="7" key="1">
    <citation type="submission" date="2017-06" db="EMBL/GenBank/DDBJ databases">
        <title>FDA dAtabase for Regulatory Grade micrObial Sequences (FDA-ARGOS): Supporting development and validation of Infectious Disease Dx tests.</title>
        <authorList>
            <person name="Goldberg B."/>
            <person name="Campos J."/>
            <person name="Tallon L."/>
            <person name="Sadzewicz L."/>
            <person name="Sengamalay N."/>
            <person name="Ott S."/>
            <person name="Godinez A."/>
            <person name="Nagaraj S."/>
            <person name="Vavikolanu K."/>
            <person name="Nadendla S."/>
            <person name="George J."/>
            <person name="Geyer C."/>
            <person name="Sichtig H."/>
        </authorList>
    </citation>
    <scope>NUCLEOTIDE SEQUENCE [LARGE SCALE GENOMIC DNA]</scope>
    <source>
        <strain evidence="7">FDAARGOS_285</strain>
    </source>
</reference>
<evidence type="ECO:0000313" key="7">
    <source>
        <dbReference type="Proteomes" id="UP000197058"/>
    </source>
</evidence>
<dbReference type="PANTHER" id="PTHR30004">
    <property type="entry name" value="4-HYDROXYTHREONINE-4-PHOSPHATE DEHYDROGENASE"/>
    <property type="match status" value="1"/>
</dbReference>
<dbReference type="PANTHER" id="PTHR30004:SF6">
    <property type="entry name" value="D-THREONATE 4-PHOSPHATE DEHYDROGENASE"/>
    <property type="match status" value="1"/>
</dbReference>
<dbReference type="NCBIfam" id="TIGR00557">
    <property type="entry name" value="pdxA"/>
    <property type="match status" value="1"/>
</dbReference>
<dbReference type="Pfam" id="PF04166">
    <property type="entry name" value="PdxA"/>
    <property type="match status" value="1"/>
</dbReference>
<dbReference type="InterPro" id="IPR005255">
    <property type="entry name" value="PdxA_fam"/>
</dbReference>
<dbReference type="Proteomes" id="UP000197058">
    <property type="component" value="Chromosome"/>
</dbReference>
<accession>A0AAI8DKL8</accession>
<evidence type="ECO:0000256" key="3">
    <source>
        <dbReference type="ARBA" id="ARBA00022723"/>
    </source>
</evidence>
<dbReference type="KEGG" id="sscu:CEP64_13280"/>
<gene>
    <name evidence="6" type="primary">pdxA</name>
    <name evidence="6" type="ORF">CEP64_13280</name>
</gene>
<evidence type="ECO:0000256" key="5">
    <source>
        <dbReference type="ARBA" id="ARBA00023027"/>
    </source>
</evidence>
<dbReference type="EMBL" id="CP022046">
    <property type="protein sequence ID" value="ASE35515.1"/>
    <property type="molecule type" value="Genomic_DNA"/>
</dbReference>
<dbReference type="SUPFAM" id="SSF53659">
    <property type="entry name" value="Isocitrate/Isopropylmalate dehydrogenase-like"/>
    <property type="match status" value="1"/>
</dbReference>
<name>A0AAI8DKL8_MAMSC</name>
<protein>
    <submittedName>
        <fullName evidence="6">4-hydroxythreonine-4-phosphate dehydrogenase PdxA</fullName>
    </submittedName>
</protein>
<dbReference type="GO" id="GO:0046872">
    <property type="term" value="F:metal ion binding"/>
    <property type="evidence" value="ECO:0007669"/>
    <property type="project" value="UniProtKB-KW"/>
</dbReference>
<keyword evidence="5" id="KW-0520">NAD</keyword>
<evidence type="ECO:0000256" key="4">
    <source>
        <dbReference type="ARBA" id="ARBA00023002"/>
    </source>
</evidence>
<sequence length="343" mass="37320">MRKIVGITMGDPAGIGPEISIKALSKEALYQKCKPLLVGDRTVVEYYLSQHTELSLKVNAITDPSDGKYTLGTIDLIDLNCVDKETFKIGEVTEVSGNAAFQYVKKVIELALSKDIDATVTNPLNKEALNAAGHHYAGHTEIYADLTNTDKYTMMLADGNLRVVHVSTHVSLREACDRVTKQRVLDVIRIADQACKDLGIENPRVAVAGLNPHCGENGLFGDEEIKEINPAVEAAKSEGINAHGSLPADTLFSKANGGMYDIVVAMYHDQGHIPLKLLGFVYDQEKQNWKAVEGVNITLNLPIIRTSVDHGTAFDQSGKWTASEASLENAIDYAIQLANNKTT</sequence>
<keyword evidence="3" id="KW-0479">Metal-binding</keyword>
<organism evidence="6 7">
    <name type="scientific">Mammaliicoccus sciuri</name>
    <name type="common">Staphylococcus sciuri</name>
    <dbReference type="NCBI Taxonomy" id="1296"/>
    <lineage>
        <taxon>Bacteria</taxon>
        <taxon>Bacillati</taxon>
        <taxon>Bacillota</taxon>
        <taxon>Bacilli</taxon>
        <taxon>Bacillales</taxon>
        <taxon>Staphylococcaceae</taxon>
        <taxon>Mammaliicoccus</taxon>
    </lineage>
</organism>
<dbReference type="AlphaFoldDB" id="A0AAI8DKL8"/>